<dbReference type="AlphaFoldDB" id="A0A087SKI1"/>
<dbReference type="EMBL" id="KL662127">
    <property type="protein sequence ID" value="KFM26235.1"/>
    <property type="molecule type" value="Genomic_DNA"/>
</dbReference>
<accession>A0A087SKI1</accession>
<gene>
    <name evidence="2" type="ORF">F751_4728</name>
</gene>
<sequence>MHGAARHVVVRGRCACVGPRPTASRWGQGPRRPDRPTPASATPPQGTRPRPAQTRMSTPPSGSVPRQAHPARWRPTPGSYTAPEAHAGTCSSPPRSPRPSSTRS</sequence>
<organism evidence="2 3">
    <name type="scientific">Auxenochlorella protothecoides</name>
    <name type="common">Green microalga</name>
    <name type="synonym">Chlorella protothecoides</name>
    <dbReference type="NCBI Taxonomy" id="3075"/>
    <lineage>
        <taxon>Eukaryota</taxon>
        <taxon>Viridiplantae</taxon>
        <taxon>Chlorophyta</taxon>
        <taxon>core chlorophytes</taxon>
        <taxon>Trebouxiophyceae</taxon>
        <taxon>Chlorellales</taxon>
        <taxon>Chlorellaceae</taxon>
        <taxon>Auxenochlorella</taxon>
    </lineage>
</organism>
<dbReference type="Proteomes" id="UP000028924">
    <property type="component" value="Unassembled WGS sequence"/>
</dbReference>
<feature type="region of interest" description="Disordered" evidence="1">
    <location>
        <begin position="13"/>
        <end position="104"/>
    </location>
</feature>
<dbReference type="RefSeq" id="XP_011399131.1">
    <property type="nucleotide sequence ID" value="XM_011400829.1"/>
</dbReference>
<evidence type="ECO:0000313" key="3">
    <source>
        <dbReference type="Proteomes" id="UP000028924"/>
    </source>
</evidence>
<protein>
    <submittedName>
        <fullName evidence="2">Uncharacterized protein</fullName>
    </submittedName>
</protein>
<dbReference type="KEGG" id="apro:F751_4728"/>
<dbReference type="GeneID" id="23616119"/>
<keyword evidence="3" id="KW-1185">Reference proteome</keyword>
<reference evidence="2 3" key="1">
    <citation type="journal article" date="2014" name="BMC Genomics">
        <title>Oil accumulation mechanisms of the oleaginous microalga Chlorella protothecoides revealed through its genome, transcriptomes, and proteomes.</title>
        <authorList>
            <person name="Gao C."/>
            <person name="Wang Y."/>
            <person name="Shen Y."/>
            <person name="Yan D."/>
            <person name="He X."/>
            <person name="Dai J."/>
            <person name="Wu Q."/>
        </authorList>
    </citation>
    <scope>NUCLEOTIDE SEQUENCE [LARGE SCALE GENOMIC DNA]</scope>
    <source>
        <strain evidence="2 3">0710</strain>
    </source>
</reference>
<name>A0A087SKI1_AUXPR</name>
<evidence type="ECO:0000313" key="2">
    <source>
        <dbReference type="EMBL" id="KFM26235.1"/>
    </source>
</evidence>
<proteinExistence type="predicted"/>
<evidence type="ECO:0000256" key="1">
    <source>
        <dbReference type="SAM" id="MobiDB-lite"/>
    </source>
</evidence>